<evidence type="ECO:0000313" key="3">
    <source>
        <dbReference type="Proteomes" id="UP000664859"/>
    </source>
</evidence>
<feature type="signal peptide" evidence="1">
    <location>
        <begin position="1"/>
        <end position="18"/>
    </location>
</feature>
<keyword evidence="3" id="KW-1185">Reference proteome</keyword>
<organism evidence="2 3">
    <name type="scientific">Tribonema minus</name>
    <dbReference type="NCBI Taxonomy" id="303371"/>
    <lineage>
        <taxon>Eukaryota</taxon>
        <taxon>Sar</taxon>
        <taxon>Stramenopiles</taxon>
        <taxon>Ochrophyta</taxon>
        <taxon>PX clade</taxon>
        <taxon>Xanthophyceae</taxon>
        <taxon>Tribonematales</taxon>
        <taxon>Tribonemataceae</taxon>
        <taxon>Tribonema</taxon>
    </lineage>
</organism>
<evidence type="ECO:0008006" key="4">
    <source>
        <dbReference type="Google" id="ProtNLM"/>
    </source>
</evidence>
<protein>
    <recommendedName>
        <fullName evidence="4">Secreted protein</fullName>
    </recommendedName>
</protein>
<evidence type="ECO:0000256" key="1">
    <source>
        <dbReference type="SAM" id="SignalP"/>
    </source>
</evidence>
<reference evidence="2" key="1">
    <citation type="submission" date="2021-02" db="EMBL/GenBank/DDBJ databases">
        <title>First Annotated Genome of the Yellow-green Alga Tribonema minus.</title>
        <authorList>
            <person name="Mahan K.M."/>
        </authorList>
    </citation>
    <scope>NUCLEOTIDE SEQUENCE</scope>
    <source>
        <strain evidence="2">UTEX B ZZ1240</strain>
    </source>
</reference>
<proteinExistence type="predicted"/>
<gene>
    <name evidence="2" type="ORF">JKP88DRAFT_263175</name>
</gene>
<accession>A0A835YWA0</accession>
<comment type="caution">
    <text evidence="2">The sequence shown here is derived from an EMBL/GenBank/DDBJ whole genome shotgun (WGS) entry which is preliminary data.</text>
</comment>
<feature type="chain" id="PRO_5032586965" description="Secreted protein" evidence="1">
    <location>
        <begin position="19"/>
        <end position="142"/>
    </location>
</feature>
<dbReference type="AlphaFoldDB" id="A0A835YWA0"/>
<evidence type="ECO:0000313" key="2">
    <source>
        <dbReference type="EMBL" id="KAG5182601.1"/>
    </source>
</evidence>
<dbReference type="Proteomes" id="UP000664859">
    <property type="component" value="Unassembled WGS sequence"/>
</dbReference>
<keyword evidence="1" id="KW-0732">Signal</keyword>
<dbReference type="EMBL" id="JAFCMP010000235">
    <property type="protein sequence ID" value="KAG5182601.1"/>
    <property type="molecule type" value="Genomic_DNA"/>
</dbReference>
<sequence>MLAALLLLLQCVTSLCVAWQLPALPSPAVLLPLLPLRHVLECAQAWHWPSVPWAAALPHLPLLLLLLLLPSPLPCLWPFGIYYCPASPSQPALVLLMPPLLLLLMRQRQPLHFCNVRFVAPLESRGKSSVVTVIANSGASLV</sequence>
<name>A0A835YWA0_9STRA</name>